<reference evidence="3" key="1">
    <citation type="journal article" date="2019" name="Int. J. Syst. Evol. Microbiol.">
        <title>The Global Catalogue of Microorganisms (GCM) 10K type strain sequencing project: providing services to taxonomists for standard genome sequencing and annotation.</title>
        <authorList>
            <consortium name="The Broad Institute Genomics Platform"/>
            <consortium name="The Broad Institute Genome Sequencing Center for Infectious Disease"/>
            <person name="Wu L."/>
            <person name="Ma J."/>
        </authorList>
    </citation>
    <scope>NUCLEOTIDE SEQUENCE [LARGE SCALE GENOMIC DNA]</scope>
    <source>
        <strain evidence="3">JCM 17809</strain>
    </source>
</reference>
<dbReference type="EMBL" id="BAABGM010000026">
    <property type="protein sequence ID" value="GAA4413182.1"/>
    <property type="molecule type" value="Genomic_DNA"/>
</dbReference>
<dbReference type="Gene3D" id="3.40.50.150">
    <property type="entry name" value="Vaccinia Virus protein VP39"/>
    <property type="match status" value="1"/>
</dbReference>
<evidence type="ECO:0000313" key="3">
    <source>
        <dbReference type="Proteomes" id="UP001500945"/>
    </source>
</evidence>
<dbReference type="SUPFAM" id="SSF53335">
    <property type="entry name" value="S-adenosyl-L-methionine-dependent methyltransferases"/>
    <property type="match status" value="1"/>
</dbReference>
<name>A0ABP8KQA4_9MICO</name>
<keyword evidence="3" id="KW-1185">Reference proteome</keyword>
<organism evidence="2 3">
    <name type="scientific">Fodinibacter luteus</name>
    <dbReference type="NCBI Taxonomy" id="552064"/>
    <lineage>
        <taxon>Bacteria</taxon>
        <taxon>Bacillati</taxon>
        <taxon>Actinomycetota</taxon>
        <taxon>Actinomycetes</taxon>
        <taxon>Micrococcales</taxon>
        <taxon>Intrasporangiaceae</taxon>
        <taxon>Fodinibacter (ex Wang et al. 2009)</taxon>
    </lineage>
</organism>
<evidence type="ECO:0000259" key="1">
    <source>
        <dbReference type="Pfam" id="PF08241"/>
    </source>
</evidence>
<proteinExistence type="predicted"/>
<gene>
    <name evidence="2" type="ORF">GCM10023168_35810</name>
</gene>
<comment type="caution">
    <text evidence="2">The sequence shown here is derived from an EMBL/GenBank/DDBJ whole genome shotgun (WGS) entry which is preliminary data.</text>
</comment>
<dbReference type="InterPro" id="IPR013216">
    <property type="entry name" value="Methyltransf_11"/>
</dbReference>
<sequence length="213" mass="22628">MPRLPVPDVLLRTLSRQLGGPSGPLSPLVARMLDKGNGTEITAAVGALDLTGSEEVADIGFGGGLGLDLLLDQTRDGGRVHGIEPSKDMLDRARKAHREQVAAGRLALHEAGMESLPFTDGALDGWISVNTVYFVQDLPSAFAELRRVLAPSGRGVLGIADPEWMSRQAFTKYTFTVRPVSDVVAALATAGLSVEQRTMQGSAPFRLLVCRPA</sequence>
<dbReference type="CDD" id="cd02440">
    <property type="entry name" value="AdoMet_MTases"/>
    <property type="match status" value="1"/>
</dbReference>
<evidence type="ECO:0000313" key="2">
    <source>
        <dbReference type="EMBL" id="GAA4413182.1"/>
    </source>
</evidence>
<dbReference type="InterPro" id="IPR029063">
    <property type="entry name" value="SAM-dependent_MTases_sf"/>
</dbReference>
<feature type="domain" description="Methyltransferase type 11" evidence="1">
    <location>
        <begin position="58"/>
        <end position="155"/>
    </location>
</feature>
<dbReference type="Proteomes" id="UP001500945">
    <property type="component" value="Unassembled WGS sequence"/>
</dbReference>
<dbReference type="Pfam" id="PF08241">
    <property type="entry name" value="Methyltransf_11"/>
    <property type="match status" value="1"/>
</dbReference>
<dbReference type="RefSeq" id="WP_345208553.1">
    <property type="nucleotide sequence ID" value="NZ_BAABGM010000026.1"/>
</dbReference>
<accession>A0ABP8KQA4</accession>
<protein>
    <recommendedName>
        <fullName evidence="1">Methyltransferase type 11 domain-containing protein</fullName>
    </recommendedName>
</protein>